<dbReference type="STRING" id="1082931.KKY_2932"/>
<protein>
    <recommendedName>
        <fullName evidence="1">NadR/Ttd14 AAA domain-containing protein</fullName>
    </recommendedName>
</protein>
<dbReference type="eggNOG" id="COG3911">
    <property type="taxonomic scope" value="Bacteria"/>
</dbReference>
<dbReference type="Gene3D" id="3.40.50.300">
    <property type="entry name" value="P-loop containing nucleotide triphosphate hydrolases"/>
    <property type="match status" value="1"/>
</dbReference>
<dbReference type="AlphaFoldDB" id="G4REZ4"/>
<evidence type="ECO:0000313" key="2">
    <source>
        <dbReference type="EMBL" id="AEQ52927.1"/>
    </source>
</evidence>
<dbReference type="SUPFAM" id="SSF52540">
    <property type="entry name" value="P-loop containing nucleoside triphosphate hydrolases"/>
    <property type="match status" value="1"/>
</dbReference>
<evidence type="ECO:0000313" key="3">
    <source>
        <dbReference type="Proteomes" id="UP000008850"/>
    </source>
</evidence>
<keyword evidence="3" id="KW-1185">Reference proteome</keyword>
<dbReference type="InterPro" id="IPR038727">
    <property type="entry name" value="NadR/Ttd14_AAA_dom"/>
</dbReference>
<dbReference type="HOGENOM" id="CLU_114480_0_0_5"/>
<name>G4REZ4_PELHB</name>
<organism evidence="2 3">
    <name type="scientific">Pelagibacterium halotolerans (strain DSM 22347 / JCM 15775 / CGMCC 1.7692 / B2)</name>
    <dbReference type="NCBI Taxonomy" id="1082931"/>
    <lineage>
        <taxon>Bacteria</taxon>
        <taxon>Pseudomonadati</taxon>
        <taxon>Pseudomonadota</taxon>
        <taxon>Alphaproteobacteria</taxon>
        <taxon>Hyphomicrobiales</taxon>
        <taxon>Devosiaceae</taxon>
        <taxon>Pelagibacterium</taxon>
    </lineage>
</organism>
<dbReference type="KEGG" id="phl:KKY_2932"/>
<evidence type="ECO:0000259" key="1">
    <source>
        <dbReference type="Pfam" id="PF13521"/>
    </source>
</evidence>
<dbReference type="PATRIC" id="fig|1082931.4.peg.2890"/>
<reference evidence="2 3" key="1">
    <citation type="journal article" date="2012" name="J. Bacteriol.">
        <title>Complete genome sequence of Pelagibacterium halotolerans B2T.</title>
        <authorList>
            <person name="Huo Y.Y."/>
            <person name="Cheng H."/>
            <person name="Han X.F."/>
            <person name="Jiang X.W."/>
            <person name="Sun C."/>
            <person name="Zhang X.Q."/>
            <person name="Zhu X.F."/>
            <person name="Liu Y.F."/>
            <person name="Li P.F."/>
            <person name="Ni P.X."/>
            <person name="Wu M."/>
        </authorList>
    </citation>
    <scope>NUCLEOTIDE SEQUENCE [LARGE SCALE GENOMIC DNA]</scope>
    <source>
        <strain evidence="3">DSM 22347 / JCM 15775 / CGMCC 1.7692 / B2</strain>
    </source>
</reference>
<dbReference type="InterPro" id="IPR027417">
    <property type="entry name" value="P-loop_NTPase"/>
</dbReference>
<feature type="domain" description="NadR/Ttd14 AAA" evidence="1">
    <location>
        <begin position="38"/>
        <end position="199"/>
    </location>
</feature>
<dbReference type="Proteomes" id="UP000008850">
    <property type="component" value="Chromosome"/>
</dbReference>
<sequence length="213" mass="23458">MARLPGRKFFHFDEKDFDRPGMGRGGRCNGVDMSEKFVVISGCSGGGKSTLLAGLAARGFATVEEPGRRIVAQELAGEGRALPWVDMAAFARRAMAVALEDRARAENYEGRVFFDRGLIDAAIALEAAGGGELDRSLLAAHRYHRTVFLTPPWPEIYVTDPERQHGFEEAVAEYERLERAYPALGYEVVVLPKIGVSERVDFVRERLGIASNV</sequence>
<dbReference type="EMBL" id="CP003075">
    <property type="protein sequence ID" value="AEQ52927.1"/>
    <property type="molecule type" value="Genomic_DNA"/>
</dbReference>
<gene>
    <name evidence="2" type="ordered locus">KKY_2932</name>
</gene>
<dbReference type="Pfam" id="PF13521">
    <property type="entry name" value="AAA_28"/>
    <property type="match status" value="1"/>
</dbReference>
<accession>G4REZ4</accession>
<proteinExistence type="predicted"/>